<feature type="region of interest" description="Disordered" evidence="2">
    <location>
        <begin position="218"/>
        <end position="238"/>
    </location>
</feature>
<dbReference type="Proteomes" id="UP001250218">
    <property type="component" value="Unassembled WGS sequence"/>
</dbReference>
<organism evidence="3 4">
    <name type="scientific">Lactococcus lactis</name>
    <dbReference type="NCBI Taxonomy" id="1358"/>
    <lineage>
        <taxon>Bacteria</taxon>
        <taxon>Bacillati</taxon>
        <taxon>Bacillota</taxon>
        <taxon>Bacilli</taxon>
        <taxon>Lactobacillales</taxon>
        <taxon>Streptococcaceae</taxon>
        <taxon>Lactococcus</taxon>
    </lineage>
</organism>
<sequence>MKVKMNKKVIVSILVVVLIGVISGGVYAYQSKVEHDKQVKLEHDKDYRKLEKNADEAVQLAYNSRKNEDIENANKSIEKLKKSDQKTLKEKIEKLDKLLSEINSTKVAVKKADFSKTEADLLNAQKAIDSLKDEYQVKNKSIFQENLNNIKKAIADEKARAEQEAKIKAEQETKVKAEQERKALEQASGLNQNNVFDYIKKFLVMRGYNPDDYILNNPIGNGPQAPTETRASDTPSSFDVKYQEKDGTGAGMFRVTKTLDGQIQVVKYVGSNFDTDGIGFVSLS</sequence>
<dbReference type="AlphaFoldDB" id="A0AAW8UGH9"/>
<evidence type="ECO:0000256" key="1">
    <source>
        <dbReference type="SAM" id="Coils"/>
    </source>
</evidence>
<feature type="compositionally biased region" description="Polar residues" evidence="2">
    <location>
        <begin position="224"/>
        <end position="237"/>
    </location>
</feature>
<dbReference type="EMBL" id="JARQDL010000009">
    <property type="protein sequence ID" value="MDT2946314.1"/>
    <property type="molecule type" value="Genomic_DNA"/>
</dbReference>
<evidence type="ECO:0000256" key="2">
    <source>
        <dbReference type="SAM" id="MobiDB-lite"/>
    </source>
</evidence>
<protein>
    <submittedName>
        <fullName evidence="3">Uncharacterized protein</fullName>
    </submittedName>
</protein>
<proteinExistence type="predicted"/>
<accession>A0AAW8UGH9</accession>
<comment type="caution">
    <text evidence="3">The sequence shown here is derived from an EMBL/GenBank/DDBJ whole genome shotgun (WGS) entry which is preliminary data.</text>
</comment>
<gene>
    <name evidence="3" type="ORF">P7I04_09780</name>
</gene>
<dbReference type="RefSeq" id="WP_311843627.1">
    <property type="nucleotide sequence ID" value="NZ_JARQDC010000010.1"/>
</dbReference>
<name>A0AAW8UGH9_9LACT</name>
<keyword evidence="1" id="KW-0175">Coiled coil</keyword>
<evidence type="ECO:0000313" key="3">
    <source>
        <dbReference type="EMBL" id="MDT2946314.1"/>
    </source>
</evidence>
<reference evidence="3" key="1">
    <citation type="submission" date="2023-03" db="EMBL/GenBank/DDBJ databases">
        <authorList>
            <person name="Shen W."/>
            <person name="Cai J."/>
        </authorList>
    </citation>
    <scope>NUCLEOTIDE SEQUENCE</scope>
    <source>
        <strain evidence="3">Y37</strain>
    </source>
</reference>
<evidence type="ECO:0000313" key="4">
    <source>
        <dbReference type="Proteomes" id="UP001250218"/>
    </source>
</evidence>
<feature type="coiled-coil region" evidence="1">
    <location>
        <begin position="63"/>
        <end position="187"/>
    </location>
</feature>